<dbReference type="InterPro" id="IPR005650">
    <property type="entry name" value="BlaI_family"/>
</dbReference>
<dbReference type="OrthoDB" id="9795583at2"/>
<dbReference type="EMBL" id="CP002987">
    <property type="protein sequence ID" value="AFA50088.1"/>
    <property type="molecule type" value="Genomic_DNA"/>
</dbReference>
<keyword evidence="6" id="KW-1185">Reference proteome</keyword>
<organism evidence="5 6">
    <name type="scientific">Acetobacterium woodii (strain ATCC 29683 / DSM 1030 / JCM 2381 / KCTC 1655 / WB1)</name>
    <dbReference type="NCBI Taxonomy" id="931626"/>
    <lineage>
        <taxon>Bacteria</taxon>
        <taxon>Bacillati</taxon>
        <taxon>Bacillota</taxon>
        <taxon>Clostridia</taxon>
        <taxon>Eubacteriales</taxon>
        <taxon>Eubacteriaceae</taxon>
        <taxon>Acetobacterium</taxon>
    </lineage>
</organism>
<protein>
    <submittedName>
        <fullName evidence="5">Putative penicillinase repressor</fullName>
    </submittedName>
</protein>
<dbReference type="RefSeq" id="WP_014357683.1">
    <property type="nucleotide sequence ID" value="NC_016894.1"/>
</dbReference>
<comment type="similarity">
    <text evidence="1">Belongs to the BlaI transcriptional regulatory family.</text>
</comment>
<dbReference type="STRING" id="931626.Awo_c33600"/>
<keyword evidence="4" id="KW-0804">Transcription</keyword>
<dbReference type="Gene3D" id="1.10.10.10">
    <property type="entry name" value="Winged helix-like DNA-binding domain superfamily/Winged helix DNA-binding domain"/>
    <property type="match status" value="1"/>
</dbReference>
<dbReference type="eggNOG" id="COG3682">
    <property type="taxonomic scope" value="Bacteria"/>
</dbReference>
<dbReference type="Proteomes" id="UP000007177">
    <property type="component" value="Chromosome"/>
</dbReference>
<dbReference type="GO" id="GO:0003677">
    <property type="term" value="F:DNA binding"/>
    <property type="evidence" value="ECO:0007669"/>
    <property type="project" value="UniProtKB-KW"/>
</dbReference>
<name>H6LKX9_ACEWD</name>
<evidence type="ECO:0000313" key="5">
    <source>
        <dbReference type="EMBL" id="AFA50088.1"/>
    </source>
</evidence>
<dbReference type="GO" id="GO:0045892">
    <property type="term" value="P:negative regulation of DNA-templated transcription"/>
    <property type="evidence" value="ECO:0007669"/>
    <property type="project" value="InterPro"/>
</dbReference>
<dbReference type="Gene3D" id="1.10.4040.10">
    <property type="entry name" value="Penicillinase repressor domain"/>
    <property type="match status" value="1"/>
</dbReference>
<dbReference type="HOGENOM" id="CLU_119090_2_0_9"/>
<evidence type="ECO:0000256" key="4">
    <source>
        <dbReference type="ARBA" id="ARBA00023163"/>
    </source>
</evidence>
<proteinExistence type="inferred from homology"/>
<gene>
    <name evidence="5" type="ordered locus">Awo_c33600</name>
</gene>
<accession>H6LKX9</accession>
<dbReference type="Pfam" id="PF03965">
    <property type="entry name" value="Penicillinase_R"/>
    <property type="match status" value="1"/>
</dbReference>
<keyword evidence="2" id="KW-0805">Transcription regulation</keyword>
<dbReference type="AlphaFoldDB" id="H6LKX9"/>
<dbReference type="SUPFAM" id="SSF46785">
    <property type="entry name" value="Winged helix' DNA-binding domain"/>
    <property type="match status" value="1"/>
</dbReference>
<dbReference type="InterPro" id="IPR036390">
    <property type="entry name" value="WH_DNA-bd_sf"/>
</dbReference>
<keyword evidence="3" id="KW-0238">DNA-binding</keyword>
<evidence type="ECO:0000313" key="6">
    <source>
        <dbReference type="Proteomes" id="UP000007177"/>
    </source>
</evidence>
<sequence length="122" mass="14140">MKPIKMSDSEMKFMNLVWERAPINSMELVKLSADLLGWKKSTTYTVIRRLVQKEILKNENAIVSYIVKKEDVQEIEGKELISKVYEGSIKIFLTAFLSKEKISKKEAEELKKMIDAHTNSED</sequence>
<reference evidence="6" key="1">
    <citation type="submission" date="2011-07" db="EMBL/GenBank/DDBJ databases">
        <title>Complete genome sequence of Acetobacterium woodii.</title>
        <authorList>
            <person name="Poehlein A."/>
            <person name="Schmidt S."/>
            <person name="Kaster A.-K."/>
            <person name="Goenrich M."/>
            <person name="Vollmers J."/>
            <person name="Thuermer A."/>
            <person name="Gottschalk G."/>
            <person name="Thauer R.K."/>
            <person name="Daniel R."/>
            <person name="Mueller V."/>
        </authorList>
    </citation>
    <scope>NUCLEOTIDE SEQUENCE [LARGE SCALE GENOMIC DNA]</scope>
    <source>
        <strain evidence="6">ATCC 29683 / DSM 1030 / JCM 2381 / KCTC 1655 / WB1</strain>
    </source>
</reference>
<reference evidence="5 6" key="2">
    <citation type="journal article" date="2012" name="PLoS ONE">
        <title>An ancient pathway combining carbon dioxide fixation with the generation and utilization of a sodium ion gradient for ATP synthesis.</title>
        <authorList>
            <person name="Poehlein A."/>
            <person name="Schmidt S."/>
            <person name="Kaster A.K."/>
            <person name="Goenrich M."/>
            <person name="Vollmers J."/>
            <person name="Thurmer A."/>
            <person name="Bertsch J."/>
            <person name="Schuchmann K."/>
            <person name="Voigt B."/>
            <person name="Hecker M."/>
            <person name="Daniel R."/>
            <person name="Thauer R.K."/>
            <person name="Gottschalk G."/>
            <person name="Muller V."/>
        </authorList>
    </citation>
    <scope>NUCLEOTIDE SEQUENCE [LARGE SCALE GENOMIC DNA]</scope>
    <source>
        <strain evidence="6">ATCC 29683 / DSM 1030 / JCM 2381 / KCTC 1655 / WB1</strain>
    </source>
</reference>
<evidence type="ECO:0000256" key="3">
    <source>
        <dbReference type="ARBA" id="ARBA00023125"/>
    </source>
</evidence>
<dbReference type="PIRSF" id="PIRSF019455">
    <property type="entry name" value="CopR_AtkY"/>
    <property type="match status" value="1"/>
</dbReference>
<dbReference type="KEGG" id="awo:Awo_c33600"/>
<dbReference type="InterPro" id="IPR036388">
    <property type="entry name" value="WH-like_DNA-bd_sf"/>
</dbReference>
<evidence type="ECO:0000256" key="2">
    <source>
        <dbReference type="ARBA" id="ARBA00023015"/>
    </source>
</evidence>
<evidence type="ECO:0000256" key="1">
    <source>
        <dbReference type="ARBA" id="ARBA00011046"/>
    </source>
</evidence>